<evidence type="ECO:0000313" key="4">
    <source>
        <dbReference type="EMBL" id="OZC01314.1"/>
    </source>
</evidence>
<name>A0A259TUR6_9BACT</name>
<accession>A0A259TUR6</accession>
<organism evidence="4 5">
    <name type="scientific">Rubricoccus marinus</name>
    <dbReference type="NCBI Taxonomy" id="716817"/>
    <lineage>
        <taxon>Bacteria</taxon>
        <taxon>Pseudomonadati</taxon>
        <taxon>Rhodothermota</taxon>
        <taxon>Rhodothermia</taxon>
        <taxon>Rhodothermales</taxon>
        <taxon>Rubricoccaceae</taxon>
        <taxon>Rubricoccus</taxon>
    </lineage>
</organism>
<dbReference type="Gene3D" id="2.60.40.4070">
    <property type="match status" value="1"/>
</dbReference>
<dbReference type="InterPro" id="IPR013517">
    <property type="entry name" value="FG-GAP"/>
</dbReference>
<keyword evidence="5" id="KW-1185">Reference proteome</keyword>
<evidence type="ECO:0000256" key="1">
    <source>
        <dbReference type="ARBA" id="ARBA00022729"/>
    </source>
</evidence>
<reference evidence="4 5" key="1">
    <citation type="submission" date="2016-11" db="EMBL/GenBank/DDBJ databases">
        <title>Study of marine rhodopsin-containing bacteria.</title>
        <authorList>
            <person name="Yoshizawa S."/>
            <person name="Kumagai Y."/>
            <person name="Kogure K."/>
        </authorList>
    </citation>
    <scope>NUCLEOTIDE SEQUENCE [LARGE SCALE GENOMIC DNA]</scope>
    <source>
        <strain evidence="4 5">SG-29</strain>
    </source>
</reference>
<protein>
    <recommendedName>
        <fullName evidence="3">ASPIC/UnbV domain-containing protein</fullName>
    </recommendedName>
</protein>
<keyword evidence="1 2" id="KW-0732">Signal</keyword>
<dbReference type="Proteomes" id="UP000216446">
    <property type="component" value="Unassembled WGS sequence"/>
</dbReference>
<gene>
    <name evidence="4" type="ORF">BSZ36_17875</name>
</gene>
<dbReference type="InterPro" id="IPR027039">
    <property type="entry name" value="Crtac1"/>
</dbReference>
<dbReference type="SUPFAM" id="SSF69318">
    <property type="entry name" value="Integrin alpha N-terminal domain"/>
    <property type="match status" value="1"/>
</dbReference>
<evidence type="ECO:0000259" key="3">
    <source>
        <dbReference type="Pfam" id="PF07593"/>
    </source>
</evidence>
<dbReference type="Gene3D" id="2.130.10.130">
    <property type="entry name" value="Integrin alpha, N-terminal"/>
    <property type="match status" value="1"/>
</dbReference>
<feature type="chain" id="PRO_5012492082" description="ASPIC/UnbV domain-containing protein" evidence="2">
    <location>
        <begin position="20"/>
        <end position="612"/>
    </location>
</feature>
<dbReference type="InParanoid" id="A0A259TUR6"/>
<dbReference type="Pfam" id="PF13517">
    <property type="entry name" value="FG-GAP_3"/>
    <property type="match status" value="3"/>
</dbReference>
<comment type="caution">
    <text evidence="4">The sequence shown here is derived from an EMBL/GenBank/DDBJ whole genome shotgun (WGS) entry which is preliminary data.</text>
</comment>
<evidence type="ECO:0000313" key="5">
    <source>
        <dbReference type="Proteomes" id="UP000216446"/>
    </source>
</evidence>
<feature type="signal peptide" evidence="2">
    <location>
        <begin position="1"/>
        <end position="19"/>
    </location>
</feature>
<proteinExistence type="predicted"/>
<dbReference type="AlphaFoldDB" id="A0A259TUR6"/>
<dbReference type="EMBL" id="MQWB01000011">
    <property type="protein sequence ID" value="OZC01314.1"/>
    <property type="molecule type" value="Genomic_DNA"/>
</dbReference>
<dbReference type="PANTHER" id="PTHR16026">
    <property type="entry name" value="CARTILAGE ACIDIC PROTEIN 1"/>
    <property type="match status" value="1"/>
</dbReference>
<dbReference type="InterPro" id="IPR011519">
    <property type="entry name" value="UnbV_ASPIC"/>
</dbReference>
<dbReference type="InterPro" id="IPR028994">
    <property type="entry name" value="Integrin_alpha_N"/>
</dbReference>
<evidence type="ECO:0000256" key="2">
    <source>
        <dbReference type="SAM" id="SignalP"/>
    </source>
</evidence>
<dbReference type="Pfam" id="PF07593">
    <property type="entry name" value="UnbV_ASPIC"/>
    <property type="match status" value="1"/>
</dbReference>
<sequence length="612" mass="63664">MRRTLLFVALVLLARGATGQGFEYRTFLSGLGSVTGANGVAVADYDRDGDLDVYIVVREAYDAANTTTWSRLFANRGDGTFVDQTRASGVAGSAGVGLPNTAGNGAKLGAAWGDYDGDGWPDLYLTHAGPNQLYRNNGNGTFTDVTATAGVAGGATQLSTSALWFDTDGDGDLDLHVGVWEDYPGDGAPRDLANPYFVNNGDGTFTEAGAARGLGDVGKTYTTLPVDVDHDGDVDLYDANDFGANRLFLNDGTGTFDEATAAFGLENTGEGMGLALGDLDGDGREDIFLTNRADSPVQTNALFVAQEAGGYAGQAEAAGVAETGWGWGAEFFDLENDGDQDLFVANGYFASDTPNALFENTGTFPLADIAPDLSVDDLHPARGLVIFDADGDGRLDVLIANVSRAPHFYANRASGGAWLSIALEGDVPNVDALGAVVEVEAGGQRWVRSHHGAQFLGQSLAPVHVGLGEAEIVDRLVVRWPGGGEEAVTQLRTNQRVRIRQGYGLLEGETVASGEAPEAGTGLRIVNASPNPSAGSVSFVVSIPAGLSADFTITDLLGRQIHTSTSVGRGSGVVTWDGRDARGMLVAAGAYVASLSTAGFRPSSIQIIRSSN</sequence>
<feature type="domain" description="ASPIC/UnbV" evidence="3">
    <location>
        <begin position="432"/>
        <end position="497"/>
    </location>
</feature>
<dbReference type="PANTHER" id="PTHR16026:SF0">
    <property type="entry name" value="CARTILAGE ACIDIC PROTEIN 1"/>
    <property type="match status" value="1"/>
</dbReference>